<keyword evidence="3" id="KW-1185">Reference proteome</keyword>
<evidence type="ECO:0000256" key="1">
    <source>
        <dbReference type="SAM" id="MobiDB-lite"/>
    </source>
</evidence>
<feature type="compositionally biased region" description="Polar residues" evidence="1">
    <location>
        <begin position="1"/>
        <end position="14"/>
    </location>
</feature>
<proteinExistence type="predicted"/>
<name>A0A395N825_TRIAR</name>
<comment type="caution">
    <text evidence="2">The sequence shown here is derived from an EMBL/GenBank/DDBJ whole genome shotgun (WGS) entry which is preliminary data.</text>
</comment>
<evidence type="ECO:0000313" key="3">
    <source>
        <dbReference type="Proteomes" id="UP000266272"/>
    </source>
</evidence>
<feature type="region of interest" description="Disordered" evidence="1">
    <location>
        <begin position="1"/>
        <end position="104"/>
    </location>
</feature>
<organism evidence="2 3">
    <name type="scientific">Trichoderma arundinaceum</name>
    <dbReference type="NCBI Taxonomy" id="490622"/>
    <lineage>
        <taxon>Eukaryota</taxon>
        <taxon>Fungi</taxon>
        <taxon>Dikarya</taxon>
        <taxon>Ascomycota</taxon>
        <taxon>Pezizomycotina</taxon>
        <taxon>Sordariomycetes</taxon>
        <taxon>Hypocreomycetidae</taxon>
        <taxon>Hypocreales</taxon>
        <taxon>Hypocreaceae</taxon>
        <taxon>Trichoderma</taxon>
    </lineage>
</organism>
<feature type="compositionally biased region" description="Polar residues" evidence="1">
    <location>
        <begin position="32"/>
        <end position="69"/>
    </location>
</feature>
<evidence type="ECO:0000313" key="2">
    <source>
        <dbReference type="EMBL" id="RFU72285.1"/>
    </source>
</evidence>
<sequence length="104" mass="11440">MVPQQNLPSSTSSRLVRPPMPRRLSVMKLSMPASTGKSLRQAAESQQTDLSNGRSQQWDAAMPMSSQSLFLRRKPRQPPLYPARPAHHASTSQGVTRPGTDACE</sequence>
<dbReference type="EMBL" id="PXOA01000896">
    <property type="protein sequence ID" value="RFU72285.1"/>
    <property type="molecule type" value="Genomic_DNA"/>
</dbReference>
<dbReference type="Proteomes" id="UP000266272">
    <property type="component" value="Unassembled WGS sequence"/>
</dbReference>
<protein>
    <submittedName>
        <fullName evidence="2">Uncharacterized protein</fullName>
    </submittedName>
</protein>
<gene>
    <name evidence="2" type="ORF">TARUN_9964</name>
</gene>
<reference evidence="2 3" key="1">
    <citation type="journal article" date="2018" name="PLoS Pathog.">
        <title>Evolution of structural diversity of trichothecenes, a family of toxins produced by plant pathogenic and entomopathogenic fungi.</title>
        <authorList>
            <person name="Proctor R.H."/>
            <person name="McCormick S.P."/>
            <person name="Kim H.S."/>
            <person name="Cardoza R.E."/>
            <person name="Stanley A.M."/>
            <person name="Lindo L."/>
            <person name="Kelly A."/>
            <person name="Brown D.W."/>
            <person name="Lee T."/>
            <person name="Vaughan M.M."/>
            <person name="Alexander N.J."/>
            <person name="Busman M."/>
            <person name="Gutierrez S."/>
        </authorList>
    </citation>
    <scope>NUCLEOTIDE SEQUENCE [LARGE SCALE GENOMIC DNA]</scope>
    <source>
        <strain evidence="2 3">IBT 40837</strain>
    </source>
</reference>
<accession>A0A395N825</accession>
<dbReference type="AlphaFoldDB" id="A0A395N825"/>